<gene>
    <name evidence="2" type="ORF">CEXT_123991</name>
</gene>
<dbReference type="PROSITE" id="PS51257">
    <property type="entry name" value="PROKAR_LIPOPROTEIN"/>
    <property type="match status" value="1"/>
</dbReference>
<keyword evidence="3" id="KW-1185">Reference proteome</keyword>
<dbReference type="AlphaFoldDB" id="A0AAV4RFM0"/>
<dbReference type="EMBL" id="BPLR01007677">
    <property type="protein sequence ID" value="GIY18798.1"/>
    <property type="molecule type" value="Genomic_DNA"/>
</dbReference>
<organism evidence="2 3">
    <name type="scientific">Caerostris extrusa</name>
    <name type="common">Bark spider</name>
    <name type="synonym">Caerostris bankana</name>
    <dbReference type="NCBI Taxonomy" id="172846"/>
    <lineage>
        <taxon>Eukaryota</taxon>
        <taxon>Metazoa</taxon>
        <taxon>Ecdysozoa</taxon>
        <taxon>Arthropoda</taxon>
        <taxon>Chelicerata</taxon>
        <taxon>Arachnida</taxon>
        <taxon>Araneae</taxon>
        <taxon>Araneomorphae</taxon>
        <taxon>Entelegynae</taxon>
        <taxon>Araneoidea</taxon>
        <taxon>Araneidae</taxon>
        <taxon>Caerostris</taxon>
    </lineage>
</organism>
<evidence type="ECO:0000313" key="3">
    <source>
        <dbReference type="Proteomes" id="UP001054945"/>
    </source>
</evidence>
<comment type="caution">
    <text evidence="2">The sequence shown here is derived from an EMBL/GenBank/DDBJ whole genome shotgun (WGS) entry which is preliminary data.</text>
</comment>
<proteinExistence type="predicted"/>
<protein>
    <submittedName>
        <fullName evidence="2">Uncharacterized protein</fullName>
    </submittedName>
</protein>
<reference evidence="2 3" key="1">
    <citation type="submission" date="2021-06" db="EMBL/GenBank/DDBJ databases">
        <title>Caerostris extrusa draft genome.</title>
        <authorList>
            <person name="Kono N."/>
            <person name="Arakawa K."/>
        </authorList>
    </citation>
    <scope>NUCLEOTIDE SEQUENCE [LARGE SCALE GENOMIC DNA]</scope>
</reference>
<dbReference type="Proteomes" id="UP001054945">
    <property type="component" value="Unassembled WGS sequence"/>
</dbReference>
<keyword evidence="1" id="KW-0732">Signal</keyword>
<evidence type="ECO:0000256" key="1">
    <source>
        <dbReference type="SAM" id="SignalP"/>
    </source>
</evidence>
<feature type="signal peptide" evidence="1">
    <location>
        <begin position="1"/>
        <end position="29"/>
    </location>
</feature>
<name>A0AAV4RFM0_CAEEX</name>
<feature type="chain" id="PRO_5043517555" evidence="1">
    <location>
        <begin position="30"/>
        <end position="102"/>
    </location>
</feature>
<accession>A0AAV4RFM0</accession>
<sequence length="102" mass="11533">MFRYGIVANAISTTLLAVSLFLSCSSVQGYSKRMCDLQHSSEQLKDCDFQVSIPLVEDLKLRSHFRGRWSDTTVTSVHVTTKCLQNSNDCKGSVLRRWIVAF</sequence>
<evidence type="ECO:0000313" key="2">
    <source>
        <dbReference type="EMBL" id="GIY18798.1"/>
    </source>
</evidence>